<evidence type="ECO:0000313" key="3">
    <source>
        <dbReference type="Proteomes" id="UP000054516"/>
    </source>
</evidence>
<proteinExistence type="predicted"/>
<keyword evidence="3" id="KW-1185">Reference proteome</keyword>
<gene>
    <name evidence="2" type="ORF">SAMD00023353_2200100</name>
</gene>
<dbReference type="EMBL" id="DF977467">
    <property type="protein sequence ID" value="GAW26125.1"/>
    <property type="molecule type" value="Genomic_DNA"/>
</dbReference>
<organism evidence="2">
    <name type="scientific">Rosellinia necatrix</name>
    <name type="common">White root-rot fungus</name>
    <dbReference type="NCBI Taxonomy" id="77044"/>
    <lineage>
        <taxon>Eukaryota</taxon>
        <taxon>Fungi</taxon>
        <taxon>Dikarya</taxon>
        <taxon>Ascomycota</taxon>
        <taxon>Pezizomycotina</taxon>
        <taxon>Sordariomycetes</taxon>
        <taxon>Xylariomycetidae</taxon>
        <taxon>Xylariales</taxon>
        <taxon>Xylariaceae</taxon>
        <taxon>Rosellinia</taxon>
    </lineage>
</organism>
<feature type="region of interest" description="Disordered" evidence="1">
    <location>
        <begin position="1"/>
        <end position="41"/>
    </location>
</feature>
<sequence length="80" mass="8832">MSREGVSARPVQMRALTRGSGGSGREDANGEWSRPSRIKRHHIARAPNANGAFAAELRVRIEIKDGQSRRESAASRGRRH</sequence>
<dbReference type="Proteomes" id="UP000054516">
    <property type="component" value="Unassembled WGS sequence"/>
</dbReference>
<name>A0A1S8A875_ROSNE</name>
<accession>A0A1S8A875</accession>
<evidence type="ECO:0000313" key="2">
    <source>
        <dbReference type="EMBL" id="GAW26125.1"/>
    </source>
</evidence>
<evidence type="ECO:0000256" key="1">
    <source>
        <dbReference type="SAM" id="MobiDB-lite"/>
    </source>
</evidence>
<reference evidence="2" key="1">
    <citation type="submission" date="2016-03" db="EMBL/GenBank/DDBJ databases">
        <title>Draft genome sequence of Rosellinia necatrix.</title>
        <authorList>
            <person name="Kanematsu S."/>
        </authorList>
    </citation>
    <scope>NUCLEOTIDE SEQUENCE [LARGE SCALE GENOMIC DNA]</scope>
    <source>
        <strain evidence="2">W97</strain>
    </source>
</reference>
<protein>
    <submittedName>
        <fullName evidence="2">Uncharacterized protein</fullName>
    </submittedName>
</protein>
<dbReference type="AlphaFoldDB" id="A0A1S8A875"/>